<feature type="transmembrane region" description="Helical" evidence="1">
    <location>
        <begin position="290"/>
        <end position="310"/>
    </location>
</feature>
<gene>
    <name evidence="2" type="ORF">A2709_02935</name>
</gene>
<evidence type="ECO:0000256" key="1">
    <source>
        <dbReference type="SAM" id="Phobius"/>
    </source>
</evidence>
<feature type="transmembrane region" description="Helical" evidence="1">
    <location>
        <begin position="322"/>
        <end position="341"/>
    </location>
</feature>
<evidence type="ECO:0008006" key="4">
    <source>
        <dbReference type="Google" id="ProtNLM"/>
    </source>
</evidence>
<accession>A0A1F4V9A1</accession>
<feature type="transmembrane region" description="Helical" evidence="1">
    <location>
        <begin position="353"/>
        <end position="379"/>
    </location>
</feature>
<keyword evidence="1" id="KW-0812">Transmembrane</keyword>
<keyword evidence="1" id="KW-0472">Membrane</keyword>
<evidence type="ECO:0000313" key="2">
    <source>
        <dbReference type="EMBL" id="OGC53749.1"/>
    </source>
</evidence>
<protein>
    <recommendedName>
        <fullName evidence="4">Glycosyltransferase RgtA/B/C/D-like domain-containing protein</fullName>
    </recommendedName>
</protein>
<feature type="transmembrane region" description="Helical" evidence="1">
    <location>
        <begin position="399"/>
        <end position="418"/>
    </location>
</feature>
<dbReference type="AlphaFoldDB" id="A0A1F4V9A1"/>
<feature type="transmembrane region" description="Helical" evidence="1">
    <location>
        <begin position="120"/>
        <end position="137"/>
    </location>
</feature>
<comment type="caution">
    <text evidence="2">The sequence shown here is derived from an EMBL/GenBank/DDBJ whole genome shotgun (WGS) entry which is preliminary data.</text>
</comment>
<dbReference type="Proteomes" id="UP000176853">
    <property type="component" value="Unassembled WGS sequence"/>
</dbReference>
<feature type="transmembrane region" description="Helical" evidence="1">
    <location>
        <begin position="67"/>
        <end position="88"/>
    </location>
</feature>
<proteinExistence type="predicted"/>
<name>A0A1F4V9A1_UNCKA</name>
<organism evidence="2 3">
    <name type="scientific">candidate division WWE3 bacterium RIFCSPHIGHO2_01_FULL_43_9</name>
    <dbReference type="NCBI Taxonomy" id="1802618"/>
    <lineage>
        <taxon>Bacteria</taxon>
        <taxon>Katanobacteria</taxon>
    </lineage>
</organism>
<sequence length="568" mass="64019">MIFSDFLIGIIEDNAGLFSLPQLITGLSGCSEQLGYPAGVCQNLFADNQPFTYIPIYVLIKVLHPVIAFNISVTVIALLNYFMAVCFFRRLFSKFIARSLSVILLFSPYLSYQARSHLDLAQVWVVILFLNALLFYHKKYRGPVLGLLATLMLGVSNYLAYFTLLLTAIYLGGLAVYKMVGKSSHPDILFPIKQTVLAVIVFTLTSFWFIVPYVKANFFTPRVRPETNKDTKSVNRPIEDFITFSARPWYFFLPSVDNPFFGQATKTTLAKLSSTGNYLTQNYFKSEHPALYLGLVNIALGVAGLAGISKKKTSQQLAKHKLVALAAANLVLMILTLPPVVELWGMKLHMPSYLLFLVFPMFRVLARAGALILFLNLIFVGYGYEKLQDWLASKNIAPSYAKASILLLVLISLAEFFIPLKLAYVGKAPQVYNYIASLPASTPIVVYPYSKTTEALFWLQYYKKPLINPRYYANKETDFNSEAFTKTLNTSEGLEKAQALGAVYLVYFPNADSAEALDFYTTSNLLRVQKDFRPAEALNFSLPWYDPFVKVIDTSDPWENSALLYKFR</sequence>
<reference evidence="2 3" key="1">
    <citation type="journal article" date="2016" name="Nat. Commun.">
        <title>Thousands of microbial genomes shed light on interconnected biogeochemical processes in an aquifer system.</title>
        <authorList>
            <person name="Anantharaman K."/>
            <person name="Brown C.T."/>
            <person name="Hug L.A."/>
            <person name="Sharon I."/>
            <person name="Castelle C.J."/>
            <person name="Probst A.J."/>
            <person name="Thomas B.C."/>
            <person name="Singh A."/>
            <person name="Wilkins M.J."/>
            <person name="Karaoz U."/>
            <person name="Brodie E.L."/>
            <person name="Williams K.H."/>
            <person name="Hubbard S.S."/>
            <person name="Banfield J.F."/>
        </authorList>
    </citation>
    <scope>NUCLEOTIDE SEQUENCE [LARGE SCALE GENOMIC DNA]</scope>
</reference>
<keyword evidence="1" id="KW-1133">Transmembrane helix</keyword>
<feature type="transmembrane region" description="Helical" evidence="1">
    <location>
        <begin position="196"/>
        <end position="214"/>
    </location>
</feature>
<evidence type="ECO:0000313" key="3">
    <source>
        <dbReference type="Proteomes" id="UP000176853"/>
    </source>
</evidence>
<dbReference type="EMBL" id="MEVB01000002">
    <property type="protein sequence ID" value="OGC53749.1"/>
    <property type="molecule type" value="Genomic_DNA"/>
</dbReference>
<feature type="transmembrane region" description="Helical" evidence="1">
    <location>
        <begin position="158"/>
        <end position="176"/>
    </location>
</feature>